<evidence type="ECO:0000259" key="2">
    <source>
        <dbReference type="Pfam" id="PF19054"/>
    </source>
</evidence>
<feature type="region of interest" description="Disordered" evidence="1">
    <location>
        <begin position="1"/>
        <end position="24"/>
    </location>
</feature>
<reference evidence="3 4" key="1">
    <citation type="submission" date="2018-07" db="EMBL/GenBank/DDBJ databases">
        <title>Streptomyces species from bats.</title>
        <authorList>
            <person name="Dunlap C."/>
        </authorList>
    </citation>
    <scope>NUCLEOTIDE SEQUENCE [LARGE SCALE GENOMIC DNA]</scope>
    <source>
        <strain evidence="3 4">AC230</strain>
    </source>
</reference>
<keyword evidence="4" id="KW-1185">Reference proteome</keyword>
<evidence type="ECO:0000313" key="3">
    <source>
        <dbReference type="EMBL" id="RDG32595.1"/>
    </source>
</evidence>
<organism evidence="3 4">
    <name type="scientific">Streptomyces corynorhini</name>
    <dbReference type="NCBI Taxonomy" id="2282652"/>
    <lineage>
        <taxon>Bacteria</taxon>
        <taxon>Bacillati</taxon>
        <taxon>Actinomycetota</taxon>
        <taxon>Actinomycetes</taxon>
        <taxon>Kitasatosporales</taxon>
        <taxon>Streptomycetaceae</taxon>
        <taxon>Streptomyces</taxon>
    </lineage>
</organism>
<feature type="compositionally biased region" description="Gly residues" evidence="1">
    <location>
        <begin position="7"/>
        <end position="16"/>
    </location>
</feature>
<feature type="domain" description="DUF5753" evidence="2">
    <location>
        <begin position="13"/>
        <end position="79"/>
    </location>
</feature>
<dbReference type="Pfam" id="PF19054">
    <property type="entry name" value="DUF5753"/>
    <property type="match status" value="1"/>
</dbReference>
<sequence>MTPSAGHGSGAGGTGASPGLEGPFSILTLPEPVPGIVRTEGIAAAFPLEGRAQVRECTRRFGVLAELALPRAESGSLIAKMMKTCE</sequence>
<dbReference type="RefSeq" id="WP_114627410.1">
    <property type="nucleotide sequence ID" value="NZ_QQNA01000363.1"/>
</dbReference>
<dbReference type="EMBL" id="QQNA01000363">
    <property type="protein sequence ID" value="RDG32595.1"/>
    <property type="molecule type" value="Genomic_DNA"/>
</dbReference>
<proteinExistence type="predicted"/>
<accession>A0A370AZR9</accession>
<dbReference type="InterPro" id="IPR043917">
    <property type="entry name" value="DUF5753"/>
</dbReference>
<name>A0A370AZR9_9ACTN</name>
<comment type="caution">
    <text evidence="3">The sequence shown here is derived from an EMBL/GenBank/DDBJ whole genome shotgun (WGS) entry which is preliminary data.</text>
</comment>
<protein>
    <recommendedName>
        <fullName evidence="2">DUF5753 domain-containing protein</fullName>
    </recommendedName>
</protein>
<dbReference type="Proteomes" id="UP000253741">
    <property type="component" value="Unassembled WGS sequence"/>
</dbReference>
<evidence type="ECO:0000313" key="4">
    <source>
        <dbReference type="Proteomes" id="UP000253741"/>
    </source>
</evidence>
<gene>
    <name evidence="3" type="ORF">DVH02_32330</name>
</gene>
<evidence type="ECO:0000256" key="1">
    <source>
        <dbReference type="SAM" id="MobiDB-lite"/>
    </source>
</evidence>
<dbReference type="AlphaFoldDB" id="A0A370AZR9"/>